<dbReference type="GeneID" id="117653435"/>
<reference evidence="2" key="1">
    <citation type="submission" date="2025-08" db="UniProtKB">
        <authorList>
            <consortium name="RefSeq"/>
        </authorList>
    </citation>
    <scope>IDENTIFICATION</scope>
    <source>
        <tissue evidence="2">Total insect</tissue>
    </source>
</reference>
<dbReference type="InParanoid" id="A0A6P9AA64"/>
<proteinExistence type="predicted"/>
<sequence>MAQVARQAPGADILGHVTEAFQEHVAQKMQRMADFLGSLGIQVPVPNVAEALPTGIVSMAQQAAEEDASDS</sequence>
<protein>
    <submittedName>
        <fullName evidence="2">Uncharacterized protein LOC117653435</fullName>
    </submittedName>
</protein>
<accession>A0A6P9AA64</accession>
<evidence type="ECO:0000313" key="1">
    <source>
        <dbReference type="Proteomes" id="UP000515158"/>
    </source>
</evidence>
<name>A0A6P9AA64_THRPL</name>
<dbReference type="RefSeq" id="XP_034254982.1">
    <property type="nucleotide sequence ID" value="XM_034399091.1"/>
</dbReference>
<dbReference type="Proteomes" id="UP000515158">
    <property type="component" value="Unplaced"/>
</dbReference>
<evidence type="ECO:0000313" key="2">
    <source>
        <dbReference type="RefSeq" id="XP_034254982.1"/>
    </source>
</evidence>
<organism evidence="2">
    <name type="scientific">Thrips palmi</name>
    <name type="common">Melon thrips</name>
    <dbReference type="NCBI Taxonomy" id="161013"/>
    <lineage>
        <taxon>Eukaryota</taxon>
        <taxon>Metazoa</taxon>
        <taxon>Ecdysozoa</taxon>
        <taxon>Arthropoda</taxon>
        <taxon>Hexapoda</taxon>
        <taxon>Insecta</taxon>
        <taxon>Pterygota</taxon>
        <taxon>Neoptera</taxon>
        <taxon>Paraneoptera</taxon>
        <taxon>Thysanoptera</taxon>
        <taxon>Terebrantia</taxon>
        <taxon>Thripoidea</taxon>
        <taxon>Thripidae</taxon>
        <taxon>Thrips</taxon>
    </lineage>
</organism>
<gene>
    <name evidence="2" type="primary">LOC117653435</name>
</gene>
<keyword evidence="1" id="KW-1185">Reference proteome</keyword>
<dbReference type="KEGG" id="tpal:117653435"/>
<dbReference type="AlphaFoldDB" id="A0A6P9AA64"/>